<evidence type="ECO:0000313" key="7">
    <source>
        <dbReference type="Proteomes" id="UP001595555"/>
    </source>
</evidence>
<reference evidence="7" key="1">
    <citation type="journal article" date="2019" name="Int. J. Syst. Evol. Microbiol.">
        <title>The Global Catalogue of Microorganisms (GCM) 10K type strain sequencing project: providing services to taxonomists for standard genome sequencing and annotation.</title>
        <authorList>
            <consortium name="The Broad Institute Genomics Platform"/>
            <consortium name="The Broad Institute Genome Sequencing Center for Infectious Disease"/>
            <person name="Wu L."/>
            <person name="Ma J."/>
        </authorList>
    </citation>
    <scope>NUCLEOTIDE SEQUENCE [LARGE SCALE GENOMIC DNA]</scope>
    <source>
        <strain evidence="7">KCTC 52237</strain>
    </source>
</reference>
<comment type="similarity">
    <text evidence="4">Belongs to the flavoredoxin family.</text>
</comment>
<organism evidence="6 7">
    <name type="scientific">Cellvibrio fontiphilus</name>
    <dbReference type="NCBI Taxonomy" id="1815559"/>
    <lineage>
        <taxon>Bacteria</taxon>
        <taxon>Pseudomonadati</taxon>
        <taxon>Pseudomonadota</taxon>
        <taxon>Gammaproteobacteria</taxon>
        <taxon>Cellvibrionales</taxon>
        <taxon>Cellvibrionaceae</taxon>
        <taxon>Cellvibrio</taxon>
    </lineage>
</organism>
<protein>
    <submittedName>
        <fullName evidence="6">Flavin reductase family protein</fullName>
        <ecNumber evidence="6">1.5.1.-</ecNumber>
    </submittedName>
</protein>
<keyword evidence="3" id="KW-0288">FMN</keyword>
<dbReference type="InterPro" id="IPR002563">
    <property type="entry name" value="Flavin_Rdtase-like_dom"/>
</dbReference>
<dbReference type="InterPro" id="IPR012349">
    <property type="entry name" value="Split_barrel_FMN-bd"/>
</dbReference>
<evidence type="ECO:0000256" key="1">
    <source>
        <dbReference type="ARBA" id="ARBA00001917"/>
    </source>
</evidence>
<dbReference type="PANTHER" id="PTHR33798">
    <property type="entry name" value="FLAVOPROTEIN OXYGENASE"/>
    <property type="match status" value="1"/>
</dbReference>
<dbReference type="Gene3D" id="2.30.110.10">
    <property type="entry name" value="Electron Transport, Fmn-binding Protein, Chain A"/>
    <property type="match status" value="1"/>
</dbReference>
<dbReference type="EMBL" id="JBHRTF010000015">
    <property type="protein sequence ID" value="MFC3117148.1"/>
    <property type="molecule type" value="Genomic_DNA"/>
</dbReference>
<dbReference type="GO" id="GO:0016491">
    <property type="term" value="F:oxidoreductase activity"/>
    <property type="evidence" value="ECO:0007669"/>
    <property type="project" value="UniProtKB-KW"/>
</dbReference>
<evidence type="ECO:0000256" key="3">
    <source>
        <dbReference type="ARBA" id="ARBA00022643"/>
    </source>
</evidence>
<keyword evidence="7" id="KW-1185">Reference proteome</keyword>
<comment type="caution">
    <text evidence="6">The sequence shown here is derived from an EMBL/GenBank/DDBJ whole genome shotgun (WGS) entry which is preliminary data.</text>
</comment>
<feature type="domain" description="Flavin reductase like" evidence="5">
    <location>
        <begin position="19"/>
        <end position="173"/>
    </location>
</feature>
<evidence type="ECO:0000259" key="5">
    <source>
        <dbReference type="SMART" id="SM00903"/>
    </source>
</evidence>
<evidence type="ECO:0000256" key="4">
    <source>
        <dbReference type="ARBA" id="ARBA00038054"/>
    </source>
</evidence>
<keyword evidence="6" id="KW-0560">Oxidoreductase</keyword>
<proteinExistence type="inferred from homology"/>
<dbReference type="SUPFAM" id="SSF50475">
    <property type="entry name" value="FMN-binding split barrel"/>
    <property type="match status" value="1"/>
</dbReference>
<dbReference type="Pfam" id="PF01613">
    <property type="entry name" value="Flavin_Reduct"/>
    <property type="match status" value="1"/>
</dbReference>
<evidence type="ECO:0000256" key="2">
    <source>
        <dbReference type="ARBA" id="ARBA00022630"/>
    </source>
</evidence>
<dbReference type="Proteomes" id="UP001595555">
    <property type="component" value="Unassembled WGS sequence"/>
</dbReference>
<dbReference type="PANTHER" id="PTHR33798:SF5">
    <property type="entry name" value="FLAVIN REDUCTASE LIKE DOMAIN-CONTAINING PROTEIN"/>
    <property type="match status" value="1"/>
</dbReference>
<dbReference type="EC" id="1.5.1.-" evidence="6"/>
<dbReference type="RefSeq" id="WP_378121152.1">
    <property type="nucleotide sequence ID" value="NZ_JBHRTF010000015.1"/>
</dbReference>
<comment type="cofactor">
    <cofactor evidence="1">
        <name>FMN</name>
        <dbReference type="ChEBI" id="CHEBI:58210"/>
    </cofactor>
</comment>
<accession>A0ABV7FK76</accession>
<dbReference type="SMART" id="SM00903">
    <property type="entry name" value="Flavin_Reduct"/>
    <property type="match status" value="1"/>
</dbReference>
<name>A0ABV7FK76_9GAMM</name>
<sequence length="200" mass="22178">MLFDTLQLSPQEIYRLLVGGVTPRPIAWISTLSKTGVANIAPYSFFNVASCNPPILWYSQVNPREGGDKDTLVNLLDTKECVVHIVSEPLLEKMNQTCAALPADQSEFAFAQLEQCPSHSVKPPSVRGTLVRYECTLREVLRFNSLPMGGSAVLLDVKTIFVDDALWQDGFINQMQLTSVGKMGADFYSHTDNLIELSRP</sequence>
<evidence type="ECO:0000313" key="6">
    <source>
        <dbReference type="EMBL" id="MFC3117148.1"/>
    </source>
</evidence>
<gene>
    <name evidence="6" type="ORF">ACFODX_16390</name>
</gene>
<keyword evidence="2" id="KW-0285">Flavoprotein</keyword>